<organism evidence="1 2">
    <name type="scientific">Coemansia helicoidea</name>
    <dbReference type="NCBI Taxonomy" id="1286919"/>
    <lineage>
        <taxon>Eukaryota</taxon>
        <taxon>Fungi</taxon>
        <taxon>Fungi incertae sedis</taxon>
        <taxon>Zoopagomycota</taxon>
        <taxon>Kickxellomycotina</taxon>
        <taxon>Kickxellomycetes</taxon>
        <taxon>Kickxellales</taxon>
        <taxon>Kickxellaceae</taxon>
        <taxon>Coemansia</taxon>
    </lineage>
</organism>
<sequence length="1234" mass="127943">MAPSGSLPHSSQARRRDGPPLNVHSRAAAREQLRSQQGAGSVLTDLQSRDVHAVFAATPREPASAYVSGHLTPTDQWVAVGNESSGVISLTSSDTEDDDPGRACDEEAQPDPQPAAPEAAASPIAGLDAEEQAVHLLRESVASLLSSAGSPTSSSSVLSSRHARAHGAGGNSGQQSWRHQSETGRRRSRSPSTLSKISEPCYLSSAPRRHFAASLDHFSDVALSATAPPSQQQQRARQPASLDDIWQHGPHADVHMPPAVPGPGEPRGAGNSGPADLSAAGTTVVGASAAYHPLLAEHGERYRSPIRLPVSPGGVRSPFASIRTVTPMLVPGPGAAAATAVPCELDLLARAQAEAALEKTILCPLERPSGRPSGRPRAAGSKGAHGDGADDGGGGGSSARQAWARYTGYAIVGFGVGTLVGMMCFDMAAPAAPKATRTIPIASGMSGFSGYLLSTLSRVGGIAGGSGAVPDFHYALGERLAAFSGRTIWEVHTAQSTDGRQEAATVFVFDKARGPSYTAAAQNALKRMRTLRHPGILKYLEGAETADAIYIATEPVTPLALALEQSAGDDSANELRRWGLFKTAEALSFVNGDCRLVHANVSAASVFVTKAGEWRLAGFELTDTLESKGSEQHMYRHYTAVVPGYAARMAPEIESQAWGRVEKAALGALDGWGLACLIHEAYNAASSPAAQGRIPAALWALCQRLRAPDLGRRMTPSQFLQAGERPGGFLDSPFVTACRFIENIAIREDDERATFFANLDATISGFPAEFTKHKILPELLKLVEFGGIGRAGSGHDAKVLSSIVQIGKAMDEAEYNALVAPAIVQMFGSNDRALRFSLLEHMASFVCAIPPAVVAKKVFPDFMTGFMDAAPAIREATVKASLAVAPKLNQKTLNNDLVRQLVRLVGDPEPGIRTNALICVGKLCTAKPGALDLDAGGVTEASHRYVICPALMQALRDQFPPVRAASLAVVAACAPKWDALDIARRVIPAIAPLLVDGEKPVRTAALKALHAMEARVEAHAQTMPDTQIKKQPATATAAAAAGTAAQIEAAASMAASPDGWGGWAVSSLSSTISGALSLASSLPIGQSLGTSPPATPTTGSDRATSTPAAPAQTSATAAPSARPASVAGKPPSGLRTVVTSPKPSTGAGWSFDDDGWGNGNDGWGLDDEDDLDAAEDTAAPAPPPPAAPAKPSLKLTKPPAPRTPSTTAAPRRTGLGAMKLGGQAKKSAVPDGLL</sequence>
<gene>
    <name evidence="1" type="primary">CEX1</name>
    <name evidence="1" type="ORF">H4R21_000387</name>
</gene>
<reference evidence="1" key="1">
    <citation type="submission" date="2022-07" db="EMBL/GenBank/DDBJ databases">
        <title>Phylogenomic reconstructions and comparative analyses of Kickxellomycotina fungi.</title>
        <authorList>
            <person name="Reynolds N.K."/>
            <person name="Stajich J.E."/>
            <person name="Barry K."/>
            <person name="Grigoriev I.V."/>
            <person name="Crous P."/>
            <person name="Smith M.E."/>
        </authorList>
    </citation>
    <scope>NUCLEOTIDE SEQUENCE</scope>
    <source>
        <strain evidence="1">BCRC 34780</strain>
    </source>
</reference>
<proteinExistence type="predicted"/>
<dbReference type="EMBL" id="JANBUN010000041">
    <property type="protein sequence ID" value="KAJ2807667.1"/>
    <property type="molecule type" value="Genomic_DNA"/>
</dbReference>
<accession>A0ACC1LGA7</accession>
<comment type="caution">
    <text evidence="1">The sequence shown here is derived from an EMBL/GenBank/DDBJ whole genome shotgun (WGS) entry which is preliminary data.</text>
</comment>
<dbReference type="Proteomes" id="UP001140087">
    <property type="component" value="Unassembled WGS sequence"/>
</dbReference>
<protein>
    <submittedName>
        <fullName evidence="1">Nuclear aminoacylation-dependent tRNA export pathway component</fullName>
    </submittedName>
</protein>
<evidence type="ECO:0000313" key="1">
    <source>
        <dbReference type="EMBL" id="KAJ2807667.1"/>
    </source>
</evidence>
<evidence type="ECO:0000313" key="2">
    <source>
        <dbReference type="Proteomes" id="UP001140087"/>
    </source>
</evidence>
<keyword evidence="2" id="KW-1185">Reference proteome</keyword>
<name>A0ACC1LGA7_9FUNG</name>